<name>A0A410V0G9_9BRAD</name>
<dbReference type="SMART" id="SM00382">
    <property type="entry name" value="AAA"/>
    <property type="match status" value="1"/>
</dbReference>
<evidence type="ECO:0000313" key="5">
    <source>
        <dbReference type="Proteomes" id="UP000625079"/>
    </source>
</evidence>
<evidence type="ECO:0000313" key="3">
    <source>
        <dbReference type="EMBL" id="QOZ58202.1"/>
    </source>
</evidence>
<feature type="domain" description="AAA+ ATPase" evidence="1">
    <location>
        <begin position="64"/>
        <end position="241"/>
    </location>
</feature>
<dbReference type="OrthoDB" id="9783370at2"/>
<dbReference type="Proteomes" id="UP000625079">
    <property type="component" value="Unassembled WGS sequence"/>
</dbReference>
<dbReference type="CDD" id="cd00009">
    <property type="entry name" value="AAA"/>
    <property type="match status" value="1"/>
</dbReference>
<dbReference type="PANTHER" id="PTHR42759">
    <property type="entry name" value="MOXR FAMILY PROTEIN"/>
    <property type="match status" value="1"/>
</dbReference>
<reference evidence="2" key="3">
    <citation type="submission" date="2022-12" db="EMBL/GenBank/DDBJ databases">
        <authorList>
            <person name="Sun Q."/>
            <person name="Zhou Y."/>
        </authorList>
    </citation>
    <scope>NUCLEOTIDE SEQUENCE</scope>
    <source>
        <strain evidence="2">CGMCC 1.15034</strain>
    </source>
</reference>
<dbReference type="Gene3D" id="3.40.50.300">
    <property type="entry name" value="P-loop containing nucleotide triphosphate hydrolases"/>
    <property type="match status" value="1"/>
</dbReference>
<evidence type="ECO:0000313" key="2">
    <source>
        <dbReference type="EMBL" id="GGI21025.1"/>
    </source>
</evidence>
<dbReference type="InterPro" id="IPR003593">
    <property type="entry name" value="AAA+_ATPase"/>
</dbReference>
<sequence length="324" mass="35978">MKPASASERTSALTYRPIFDPEKPVEAEYGCLGAISPYGRPKSAIPYVYHLPEIALAVNVALATQRPLLLSGRPGAGKSTLARHVASCLAWEYQEETITSRTQANDLLWKFDALERLSDASTSGIAVREEAYYVEPGVLWWTFDPVSACNASRRNAGKQRTSELESIRGVVVLLDEIDKAEPDVPNDLLVPIGGGEFHPKGHDHPVRAQKKRLLCITTNGERELPQAFVRRCVTLSLKRPSDSQLRDIAAKHHPDLKPESQLLDQILSAFNTLEVEMARTNRRPPSTAEFLDAVDACRALDPSDVVELAQFTMRKIVEVQDRDE</sequence>
<dbReference type="InterPro" id="IPR027417">
    <property type="entry name" value="P-loop_NTPase"/>
</dbReference>
<gene>
    <name evidence="2" type="ORF">GCM10010987_12310</name>
    <name evidence="3" type="ORF">XH86_05190</name>
</gene>
<accession>A0A410V0G9</accession>
<reference evidence="3 4" key="2">
    <citation type="submission" date="2018-06" db="EMBL/GenBank/DDBJ databases">
        <title>Comparative genomics of rhizobia nodulating Arachis hypogaea in China.</title>
        <authorList>
            <person name="Li Y."/>
        </authorList>
    </citation>
    <scope>NUCLEOTIDE SEQUENCE [LARGE SCALE GENOMIC DNA]</scope>
    <source>
        <strain evidence="3 4">CCBAU 51658</strain>
    </source>
</reference>
<dbReference type="EMBL" id="CP030057">
    <property type="protein sequence ID" value="QOZ58202.1"/>
    <property type="molecule type" value="Genomic_DNA"/>
</dbReference>
<dbReference type="GO" id="GO:0005524">
    <property type="term" value="F:ATP binding"/>
    <property type="evidence" value="ECO:0007669"/>
    <property type="project" value="InterPro"/>
</dbReference>
<dbReference type="SUPFAM" id="SSF52540">
    <property type="entry name" value="P-loop containing nucleoside triphosphate hydrolases"/>
    <property type="match status" value="1"/>
</dbReference>
<reference evidence="2" key="1">
    <citation type="journal article" date="2014" name="Int. J. Syst. Evol. Microbiol.">
        <title>Complete genome sequence of Corynebacterium casei LMG S-19264T (=DSM 44701T), isolated from a smear-ripened cheese.</title>
        <authorList>
            <consortium name="US DOE Joint Genome Institute (JGI-PGF)"/>
            <person name="Walter F."/>
            <person name="Albersmeier A."/>
            <person name="Kalinowski J."/>
            <person name="Ruckert C."/>
        </authorList>
    </citation>
    <scope>NUCLEOTIDE SEQUENCE</scope>
    <source>
        <strain evidence="2">CGMCC 1.15034</strain>
    </source>
</reference>
<dbReference type="AlphaFoldDB" id="A0A410V0G9"/>
<dbReference type="InterPro" id="IPR011704">
    <property type="entry name" value="ATPase_dyneun-rel_AAA"/>
</dbReference>
<dbReference type="EMBL" id="BMHC01000001">
    <property type="protein sequence ID" value="GGI21025.1"/>
    <property type="molecule type" value="Genomic_DNA"/>
</dbReference>
<organism evidence="2 5">
    <name type="scientific">Bradyrhizobium guangdongense</name>
    <dbReference type="NCBI Taxonomy" id="1325090"/>
    <lineage>
        <taxon>Bacteria</taxon>
        <taxon>Pseudomonadati</taxon>
        <taxon>Pseudomonadota</taxon>
        <taxon>Alphaproteobacteria</taxon>
        <taxon>Hyphomicrobiales</taxon>
        <taxon>Nitrobacteraceae</taxon>
        <taxon>Bradyrhizobium</taxon>
    </lineage>
</organism>
<protein>
    <submittedName>
        <fullName evidence="2">ATPase AAA</fullName>
    </submittedName>
    <submittedName>
        <fullName evidence="3">MoxR family ATPase</fullName>
    </submittedName>
</protein>
<dbReference type="GO" id="GO:0016887">
    <property type="term" value="F:ATP hydrolysis activity"/>
    <property type="evidence" value="ECO:0007669"/>
    <property type="project" value="InterPro"/>
</dbReference>
<evidence type="ECO:0000313" key="4">
    <source>
        <dbReference type="Proteomes" id="UP000593880"/>
    </source>
</evidence>
<dbReference type="InterPro" id="IPR050764">
    <property type="entry name" value="CbbQ/NirQ/NorQ/GpvN"/>
</dbReference>
<proteinExistence type="predicted"/>
<evidence type="ECO:0000259" key="1">
    <source>
        <dbReference type="SMART" id="SM00382"/>
    </source>
</evidence>
<dbReference type="Proteomes" id="UP000593880">
    <property type="component" value="Chromosome"/>
</dbReference>
<dbReference type="Pfam" id="PF07728">
    <property type="entry name" value="AAA_5"/>
    <property type="match status" value="1"/>
</dbReference>
<dbReference type="PANTHER" id="PTHR42759:SF1">
    <property type="entry name" value="MAGNESIUM-CHELATASE SUBUNIT CHLD"/>
    <property type="match status" value="1"/>
</dbReference>
<keyword evidence="4" id="KW-1185">Reference proteome</keyword>
<dbReference type="RefSeq" id="WP_128963914.1">
    <property type="nucleotide sequence ID" value="NZ_BMHC01000001.1"/>
</dbReference>